<dbReference type="PANTHER" id="PTHR47784">
    <property type="entry name" value="STEROL UPTAKE CONTROL PROTEIN 2"/>
    <property type="match status" value="1"/>
</dbReference>
<evidence type="ECO:0000256" key="1">
    <source>
        <dbReference type="SAM" id="SignalP"/>
    </source>
</evidence>
<evidence type="ECO:0000313" key="2">
    <source>
        <dbReference type="EMBL" id="USW55577.1"/>
    </source>
</evidence>
<dbReference type="InterPro" id="IPR053157">
    <property type="entry name" value="Sterol_Uptake_Regulator"/>
</dbReference>
<dbReference type="Proteomes" id="UP001056384">
    <property type="component" value="Chromosome 7"/>
</dbReference>
<feature type="chain" id="PRO_5040209286" evidence="1">
    <location>
        <begin position="23"/>
        <end position="237"/>
    </location>
</feature>
<dbReference type="GO" id="GO:0001228">
    <property type="term" value="F:DNA-binding transcription activator activity, RNA polymerase II-specific"/>
    <property type="evidence" value="ECO:0007669"/>
    <property type="project" value="TreeGrafter"/>
</dbReference>
<keyword evidence="3" id="KW-1185">Reference proteome</keyword>
<proteinExistence type="predicted"/>
<name>A0A9Q9EMI9_9PEZI</name>
<evidence type="ECO:0000313" key="3">
    <source>
        <dbReference type="Proteomes" id="UP001056384"/>
    </source>
</evidence>
<dbReference type="EMBL" id="CP099424">
    <property type="protein sequence ID" value="USW55577.1"/>
    <property type="molecule type" value="Genomic_DNA"/>
</dbReference>
<sequence length="237" mass="26470">MSAPMFALASVISISSVARSCATALVLPEPKYVSMEQVAELFLLTRGVRTVVEACGVWLHASQLAPILKGYDIPHPDEITLPDSIRDRFKALNGMIETNVPDMHQKRICKEAIMHLEGIYRSVSHYDAKDRLQTGHVFTWMTSIPSEFVMFIQASLPPALVILAHFASVSLAARSAWYSRNWGNYCLQGISMELRGHELQPWLEWPRAHAETNMAILTPLKADAESPIAYRIAEPTP</sequence>
<feature type="signal peptide" evidence="1">
    <location>
        <begin position="1"/>
        <end position="22"/>
    </location>
</feature>
<organism evidence="2 3">
    <name type="scientific">Septoria linicola</name>
    <dbReference type="NCBI Taxonomy" id="215465"/>
    <lineage>
        <taxon>Eukaryota</taxon>
        <taxon>Fungi</taxon>
        <taxon>Dikarya</taxon>
        <taxon>Ascomycota</taxon>
        <taxon>Pezizomycotina</taxon>
        <taxon>Dothideomycetes</taxon>
        <taxon>Dothideomycetidae</taxon>
        <taxon>Mycosphaerellales</taxon>
        <taxon>Mycosphaerellaceae</taxon>
        <taxon>Septoria</taxon>
    </lineage>
</organism>
<keyword evidence="1" id="KW-0732">Signal</keyword>
<gene>
    <name evidence="2" type="ORF">Slin15195_G088960</name>
</gene>
<accession>A0A9Q9EMI9</accession>
<reference evidence="2" key="1">
    <citation type="submission" date="2022-06" db="EMBL/GenBank/DDBJ databases">
        <title>Complete genome sequences of two strains of the flax pathogen Septoria linicola.</title>
        <authorList>
            <person name="Lapalu N."/>
            <person name="Simon A."/>
            <person name="Demenou B."/>
            <person name="Paumier D."/>
            <person name="Guillot M.-P."/>
            <person name="Gout L."/>
            <person name="Valade R."/>
        </authorList>
    </citation>
    <scope>NUCLEOTIDE SEQUENCE</scope>
    <source>
        <strain evidence="2">SE15195</strain>
    </source>
</reference>
<protein>
    <submittedName>
        <fullName evidence="2">Uncharacterized protein</fullName>
    </submittedName>
</protein>
<dbReference type="PANTHER" id="PTHR47784:SF5">
    <property type="entry name" value="STEROL UPTAKE CONTROL PROTEIN 2"/>
    <property type="match status" value="1"/>
</dbReference>
<dbReference type="AlphaFoldDB" id="A0A9Q9EMI9"/>